<evidence type="ECO:0000313" key="2">
    <source>
        <dbReference type="EMBL" id="CAI3990533.1"/>
    </source>
</evidence>
<dbReference type="EMBL" id="CAMXCT020001488">
    <property type="protein sequence ID" value="CAL1143908.1"/>
    <property type="molecule type" value="Genomic_DNA"/>
</dbReference>
<sequence length="180" mass="20055">MADVADVADVEPESLRDLARVTQALSKARLQQSKCEGAMHQMWKDLIASDSAKVTKAAEDLQNAKFEDYDPKIAAKKEENNATRSKLEALREEKRRIAAEATEERSEPPCFRRVLQDIDGGVDSGYLSARKGTLLVANHREEDHFYGFKLADPVDCGWWLASLTEPFPTKGAKESDRASS</sequence>
<proteinExistence type="predicted"/>
<evidence type="ECO:0000256" key="1">
    <source>
        <dbReference type="SAM" id="Coils"/>
    </source>
</evidence>
<protein>
    <submittedName>
        <fullName evidence="2">Uncharacterized protein</fullName>
    </submittedName>
</protein>
<reference evidence="3 4" key="2">
    <citation type="submission" date="2024-05" db="EMBL/GenBank/DDBJ databases">
        <authorList>
            <person name="Chen Y."/>
            <person name="Shah S."/>
            <person name="Dougan E. K."/>
            <person name="Thang M."/>
            <person name="Chan C."/>
        </authorList>
    </citation>
    <scope>NUCLEOTIDE SEQUENCE [LARGE SCALE GENOMIC DNA]</scope>
</reference>
<keyword evidence="4" id="KW-1185">Reference proteome</keyword>
<feature type="coiled-coil region" evidence="1">
    <location>
        <begin position="73"/>
        <end position="107"/>
    </location>
</feature>
<evidence type="ECO:0000313" key="4">
    <source>
        <dbReference type="Proteomes" id="UP001152797"/>
    </source>
</evidence>
<reference evidence="2" key="1">
    <citation type="submission" date="2022-10" db="EMBL/GenBank/DDBJ databases">
        <authorList>
            <person name="Chen Y."/>
            <person name="Dougan E. K."/>
            <person name="Chan C."/>
            <person name="Rhodes N."/>
            <person name="Thang M."/>
        </authorList>
    </citation>
    <scope>NUCLEOTIDE SEQUENCE</scope>
</reference>
<comment type="caution">
    <text evidence="2">The sequence shown here is derived from an EMBL/GenBank/DDBJ whole genome shotgun (WGS) entry which is preliminary data.</text>
</comment>
<gene>
    <name evidence="2" type="ORF">C1SCF055_LOCUS17513</name>
</gene>
<name>A0A9P1CH15_9DINO</name>
<keyword evidence="1" id="KW-0175">Coiled coil</keyword>
<dbReference type="EMBL" id="CAMXCT030001488">
    <property type="protein sequence ID" value="CAL4777845.1"/>
    <property type="molecule type" value="Genomic_DNA"/>
</dbReference>
<dbReference type="EMBL" id="CAMXCT010001488">
    <property type="protein sequence ID" value="CAI3990533.1"/>
    <property type="molecule type" value="Genomic_DNA"/>
</dbReference>
<dbReference type="AlphaFoldDB" id="A0A9P1CH15"/>
<evidence type="ECO:0000313" key="3">
    <source>
        <dbReference type="EMBL" id="CAL4777845.1"/>
    </source>
</evidence>
<dbReference type="Proteomes" id="UP001152797">
    <property type="component" value="Unassembled WGS sequence"/>
</dbReference>
<organism evidence="2">
    <name type="scientific">Cladocopium goreaui</name>
    <dbReference type="NCBI Taxonomy" id="2562237"/>
    <lineage>
        <taxon>Eukaryota</taxon>
        <taxon>Sar</taxon>
        <taxon>Alveolata</taxon>
        <taxon>Dinophyceae</taxon>
        <taxon>Suessiales</taxon>
        <taxon>Symbiodiniaceae</taxon>
        <taxon>Cladocopium</taxon>
    </lineage>
</organism>
<accession>A0A9P1CH15</accession>